<dbReference type="AlphaFoldDB" id="A0A212C372"/>
<dbReference type="SMART" id="SM00290">
    <property type="entry name" value="ZnF_UBP"/>
    <property type="match status" value="1"/>
</dbReference>
<keyword evidence="6 10" id="KW-0378">Hydrolase</keyword>
<dbReference type="CDD" id="cd02667">
    <property type="entry name" value="Peptidase_C19K"/>
    <property type="match status" value="1"/>
</dbReference>
<feature type="compositionally biased region" description="Basic and acidic residues" evidence="11">
    <location>
        <begin position="140"/>
        <end position="162"/>
    </location>
</feature>
<comment type="function">
    <text evidence="10">Deubiquitinating enzyme that removes conjugated ubiquitin from specific proteins to regulate different cellular processes.</text>
</comment>
<evidence type="ECO:0000313" key="15">
    <source>
        <dbReference type="Proteomes" id="UP000242450"/>
    </source>
</evidence>
<dbReference type="EC" id="3.4.19.12" evidence="10"/>
<evidence type="ECO:0000256" key="3">
    <source>
        <dbReference type="ARBA" id="ARBA00022723"/>
    </source>
</evidence>
<keyword evidence="5 10" id="KW-0833">Ubl conjugation pathway</keyword>
<dbReference type="PROSITE" id="PS00973">
    <property type="entry name" value="USP_2"/>
    <property type="match status" value="1"/>
</dbReference>
<dbReference type="Pfam" id="PF00443">
    <property type="entry name" value="UCH"/>
    <property type="match status" value="2"/>
</dbReference>
<dbReference type="PROSITE" id="PS00972">
    <property type="entry name" value="USP_1"/>
    <property type="match status" value="1"/>
</dbReference>
<sequence>MKPVCRHIRKGLEQGNLKKALVNVEWNICQDCKTDNKVKDKPEEETEENPSVWLCLKCGHQGCGRNSQEQHALKHYLTPRSEPHCLVLSLDNWSVWCYLCDDEVQYCNSNRLGQVVDYVRKQAGNTAPKSAAKDNGNIELENKKLEKESKNEQERGKKENMARENPSMNSTSQITVKGLSNLGNTCFFNAVMQNLSQTPVLRELLKEVKMSGTIVKIEPPDLALTEPLEINLEPPGPLTLAMSQFLNEMQETKKGIVTPRELFSQVCKKAVRFKGYQQQDSQELLRYLLDGMRAEEHQAGFNLRKVNKHIKFPEILDLAPFCTLKCKNVAEEHTRVLYSLYGVVEHSGTMRSGHYTAYAKTRTANTYLSNLVLHGDIPQDFEMESTKGQWFHISDTHVQAVPTAKVLSSQAYLLFYERILSDASGGEQAQTKNSQTDKSQTDEDPTYLKETRRTRET</sequence>
<dbReference type="SUPFAM" id="SSF54001">
    <property type="entry name" value="Cysteine proteinases"/>
    <property type="match status" value="1"/>
</dbReference>
<feature type="region of interest" description="Disordered" evidence="11">
    <location>
        <begin position="423"/>
        <end position="457"/>
    </location>
</feature>
<evidence type="ECO:0000256" key="4">
    <source>
        <dbReference type="ARBA" id="ARBA00022771"/>
    </source>
</evidence>
<feature type="domain" description="UBP-type" evidence="13">
    <location>
        <begin position="3"/>
        <end position="123"/>
    </location>
</feature>
<feature type="region of interest" description="Disordered" evidence="11">
    <location>
        <begin position="125"/>
        <end position="171"/>
    </location>
</feature>
<dbReference type="Proteomes" id="UP000242450">
    <property type="component" value="Chromosome 31"/>
</dbReference>
<evidence type="ECO:0000313" key="14">
    <source>
        <dbReference type="EMBL" id="OWK00443.1"/>
    </source>
</evidence>
<evidence type="ECO:0000259" key="13">
    <source>
        <dbReference type="PROSITE" id="PS50271"/>
    </source>
</evidence>
<evidence type="ECO:0000256" key="9">
    <source>
        <dbReference type="PROSITE-ProRule" id="PRU00502"/>
    </source>
</evidence>
<organism evidence="14 15">
    <name type="scientific">Cervus elaphus hippelaphus</name>
    <name type="common">European red deer</name>
    <dbReference type="NCBI Taxonomy" id="46360"/>
    <lineage>
        <taxon>Eukaryota</taxon>
        <taxon>Metazoa</taxon>
        <taxon>Chordata</taxon>
        <taxon>Craniata</taxon>
        <taxon>Vertebrata</taxon>
        <taxon>Euteleostomi</taxon>
        <taxon>Mammalia</taxon>
        <taxon>Eutheria</taxon>
        <taxon>Laurasiatheria</taxon>
        <taxon>Artiodactyla</taxon>
        <taxon>Ruminantia</taxon>
        <taxon>Pecora</taxon>
        <taxon>Cervidae</taxon>
        <taxon>Cervinae</taxon>
        <taxon>Cervus</taxon>
    </lineage>
</organism>
<accession>A0A212C372</accession>
<dbReference type="InterPro" id="IPR018200">
    <property type="entry name" value="USP_CS"/>
</dbReference>
<dbReference type="GO" id="GO:0006508">
    <property type="term" value="P:proteolysis"/>
    <property type="evidence" value="ECO:0007669"/>
    <property type="project" value="UniProtKB-KW"/>
</dbReference>
<dbReference type="Gene3D" id="3.90.70.10">
    <property type="entry name" value="Cysteine proteinases"/>
    <property type="match status" value="2"/>
</dbReference>
<protein>
    <recommendedName>
        <fullName evidence="10">Ubiquitin carboxyl-terminal hydrolase</fullName>
        <ecNumber evidence="10">3.4.19.12</ecNumber>
    </recommendedName>
</protein>
<evidence type="ECO:0000256" key="7">
    <source>
        <dbReference type="ARBA" id="ARBA00022833"/>
    </source>
</evidence>
<dbReference type="FunFam" id="3.30.40.10:FF:000147">
    <property type="entry name" value="Ubiquitin carboxyl-terminal hydrolase 16"/>
    <property type="match status" value="1"/>
</dbReference>
<keyword evidence="3" id="KW-0479">Metal-binding</keyword>
<dbReference type="InterPro" id="IPR013083">
    <property type="entry name" value="Znf_RING/FYVE/PHD"/>
</dbReference>
<keyword evidence="8" id="KW-0832">Ubl conjugation</keyword>
<dbReference type="InterPro" id="IPR001607">
    <property type="entry name" value="Znf_UBP"/>
</dbReference>
<dbReference type="OrthoDB" id="2020758at2759"/>
<dbReference type="Pfam" id="PF02148">
    <property type="entry name" value="zf-UBP"/>
    <property type="match status" value="1"/>
</dbReference>
<evidence type="ECO:0000256" key="8">
    <source>
        <dbReference type="ARBA" id="ARBA00022843"/>
    </source>
</evidence>
<dbReference type="GO" id="GO:0016579">
    <property type="term" value="P:protein deubiquitination"/>
    <property type="evidence" value="ECO:0007669"/>
    <property type="project" value="InterPro"/>
</dbReference>
<evidence type="ECO:0000256" key="6">
    <source>
        <dbReference type="ARBA" id="ARBA00022801"/>
    </source>
</evidence>
<feature type="compositionally biased region" description="Polar residues" evidence="11">
    <location>
        <begin position="427"/>
        <end position="438"/>
    </location>
</feature>
<dbReference type="GO" id="GO:0004843">
    <property type="term" value="F:cysteine-type deubiquitinase activity"/>
    <property type="evidence" value="ECO:0007669"/>
    <property type="project" value="UniProtKB-UniRule"/>
</dbReference>
<reference evidence="14 15" key="1">
    <citation type="journal article" date="2018" name="Mol. Genet. Genomics">
        <title>The red deer Cervus elaphus genome CerEla1.0: sequencing, annotating, genes, and chromosomes.</title>
        <authorList>
            <person name="Bana N.A."/>
            <person name="Nyiri A."/>
            <person name="Nagy J."/>
            <person name="Frank K."/>
            <person name="Nagy T."/>
            <person name="Steger V."/>
            <person name="Schiller M."/>
            <person name="Lakatos P."/>
            <person name="Sugar L."/>
            <person name="Horn P."/>
            <person name="Barta E."/>
            <person name="Orosz L."/>
        </authorList>
    </citation>
    <scope>NUCLEOTIDE SEQUENCE [LARGE SCALE GENOMIC DNA]</scope>
    <source>
        <strain evidence="14">Hungarian</strain>
    </source>
</reference>
<proteinExistence type="inferred from homology"/>
<keyword evidence="15" id="KW-1185">Reference proteome</keyword>
<name>A0A212C372_CEREH</name>
<dbReference type="InterPro" id="IPR038765">
    <property type="entry name" value="Papain-like_cys_pep_sf"/>
</dbReference>
<evidence type="ECO:0000259" key="12">
    <source>
        <dbReference type="PROSITE" id="PS50235"/>
    </source>
</evidence>
<evidence type="ECO:0000256" key="11">
    <source>
        <dbReference type="SAM" id="MobiDB-lite"/>
    </source>
</evidence>
<evidence type="ECO:0000256" key="1">
    <source>
        <dbReference type="ARBA" id="ARBA00000707"/>
    </source>
</evidence>
<dbReference type="EMBL" id="MKHE01000031">
    <property type="protein sequence ID" value="OWK00443.1"/>
    <property type="molecule type" value="Genomic_DNA"/>
</dbReference>
<evidence type="ECO:0000256" key="10">
    <source>
        <dbReference type="RuleBase" id="RU366025"/>
    </source>
</evidence>
<dbReference type="Gene3D" id="3.30.40.10">
    <property type="entry name" value="Zinc/RING finger domain, C3HC4 (zinc finger)"/>
    <property type="match status" value="1"/>
</dbReference>
<dbReference type="PANTHER" id="PTHR21646:SF12">
    <property type="entry name" value="UBIQUITIN CARBOXYL-TERMINAL HYDROLASE 16"/>
    <property type="match status" value="1"/>
</dbReference>
<comment type="caution">
    <text evidence="14">The sequence shown here is derived from an EMBL/GenBank/DDBJ whole genome shotgun (WGS) entry which is preliminary data.</text>
</comment>
<dbReference type="InterPro" id="IPR028889">
    <property type="entry name" value="USP"/>
</dbReference>
<evidence type="ECO:0000256" key="2">
    <source>
        <dbReference type="ARBA" id="ARBA00022670"/>
    </source>
</evidence>
<feature type="compositionally biased region" description="Basic and acidic residues" evidence="11">
    <location>
        <begin position="446"/>
        <end position="457"/>
    </location>
</feature>
<dbReference type="PROSITE" id="PS50235">
    <property type="entry name" value="USP_3"/>
    <property type="match status" value="1"/>
</dbReference>
<evidence type="ECO:0000256" key="5">
    <source>
        <dbReference type="ARBA" id="ARBA00022786"/>
    </source>
</evidence>
<gene>
    <name evidence="14" type="ORF">Celaphus_00019453</name>
</gene>
<feature type="domain" description="USP" evidence="12">
    <location>
        <begin position="177"/>
        <end position="419"/>
    </location>
</feature>
<keyword evidence="2 10" id="KW-0645">Protease</keyword>
<comment type="catalytic activity">
    <reaction evidence="1 10">
        <text>Thiol-dependent hydrolysis of ester, thioester, amide, peptide and isopeptide bonds formed by the C-terminal Gly of ubiquitin (a 76-residue protein attached to proteins as an intracellular targeting signal).</text>
        <dbReference type="EC" id="3.4.19.12"/>
    </reaction>
</comment>
<dbReference type="GO" id="GO:0008270">
    <property type="term" value="F:zinc ion binding"/>
    <property type="evidence" value="ECO:0007669"/>
    <property type="project" value="UniProtKB-KW"/>
</dbReference>
<dbReference type="SUPFAM" id="SSF57850">
    <property type="entry name" value="RING/U-box"/>
    <property type="match status" value="1"/>
</dbReference>
<keyword evidence="4 9" id="KW-0863">Zinc-finger</keyword>
<dbReference type="InterPro" id="IPR001394">
    <property type="entry name" value="Peptidase_C19_UCH"/>
</dbReference>
<dbReference type="PANTHER" id="PTHR21646">
    <property type="entry name" value="UBIQUITIN CARBOXYL-TERMINAL HYDROLASE"/>
    <property type="match status" value="1"/>
</dbReference>
<comment type="similarity">
    <text evidence="10">Belongs to the peptidase C19 family.</text>
</comment>
<dbReference type="PROSITE" id="PS50271">
    <property type="entry name" value="ZF_UBP"/>
    <property type="match status" value="1"/>
</dbReference>
<dbReference type="InterPro" id="IPR050185">
    <property type="entry name" value="Ub_carboxyl-term_hydrolase"/>
</dbReference>
<keyword evidence="10" id="KW-0788">Thiol protease</keyword>
<keyword evidence="7" id="KW-0862">Zinc</keyword>